<evidence type="ECO:0000259" key="5">
    <source>
        <dbReference type="Pfam" id="PF02782"/>
    </source>
</evidence>
<dbReference type="InterPro" id="IPR018484">
    <property type="entry name" value="FGGY_N"/>
</dbReference>
<dbReference type="PANTHER" id="PTHR43095:SF1">
    <property type="entry name" value="AUTOINDUCER-2 KINASE"/>
    <property type="match status" value="1"/>
</dbReference>
<reference evidence="6" key="1">
    <citation type="submission" date="2016-10" db="EMBL/GenBank/DDBJ databases">
        <authorList>
            <person name="de Groot N.N."/>
        </authorList>
    </citation>
    <scope>NUCLEOTIDE SEQUENCE</scope>
</reference>
<keyword evidence="3 6" id="KW-0418">Kinase</keyword>
<dbReference type="InterPro" id="IPR000577">
    <property type="entry name" value="Carb_kinase_FGGY"/>
</dbReference>
<evidence type="ECO:0000259" key="4">
    <source>
        <dbReference type="Pfam" id="PF00370"/>
    </source>
</evidence>
<dbReference type="AlphaFoldDB" id="A0A1W1CP18"/>
<dbReference type="PANTHER" id="PTHR43095">
    <property type="entry name" value="SUGAR KINASE"/>
    <property type="match status" value="1"/>
</dbReference>
<evidence type="ECO:0000256" key="1">
    <source>
        <dbReference type="ARBA" id="ARBA00022490"/>
    </source>
</evidence>
<dbReference type="GO" id="GO:0071518">
    <property type="term" value="F:autoinducer-2 kinase activity"/>
    <property type="evidence" value="ECO:0007669"/>
    <property type="project" value="InterPro"/>
</dbReference>
<dbReference type="InterPro" id="IPR018485">
    <property type="entry name" value="FGGY_C"/>
</dbReference>
<dbReference type="InterPro" id="IPR033676">
    <property type="entry name" value="AI-2_kinase"/>
</dbReference>
<dbReference type="InterPro" id="IPR043129">
    <property type="entry name" value="ATPase_NBD"/>
</dbReference>
<dbReference type="PIRSF" id="PIRSF000538">
    <property type="entry name" value="GlpK"/>
    <property type="match status" value="1"/>
</dbReference>
<evidence type="ECO:0000256" key="3">
    <source>
        <dbReference type="ARBA" id="ARBA00022777"/>
    </source>
</evidence>
<dbReference type="Pfam" id="PF02782">
    <property type="entry name" value="FGGY_C"/>
    <property type="match status" value="1"/>
</dbReference>
<organism evidence="6">
    <name type="scientific">hydrothermal vent metagenome</name>
    <dbReference type="NCBI Taxonomy" id="652676"/>
    <lineage>
        <taxon>unclassified sequences</taxon>
        <taxon>metagenomes</taxon>
        <taxon>ecological metagenomes</taxon>
    </lineage>
</organism>
<dbReference type="EMBL" id="FPHE01000161">
    <property type="protein sequence ID" value="SFV67437.1"/>
    <property type="molecule type" value="Genomic_DNA"/>
</dbReference>
<proteinExistence type="predicted"/>
<protein>
    <submittedName>
        <fullName evidence="6">Autoinducer 2 (AI-2) kinase LsrK</fullName>
        <ecNumber evidence="6">2.7.1.-</ecNumber>
    </submittedName>
</protein>
<dbReference type="InterPro" id="IPR050406">
    <property type="entry name" value="FGGY_Carb_Kinase"/>
</dbReference>
<dbReference type="GO" id="GO:0009372">
    <property type="term" value="P:quorum sensing"/>
    <property type="evidence" value="ECO:0007669"/>
    <property type="project" value="InterPro"/>
</dbReference>
<feature type="domain" description="Carbohydrate kinase FGGY N-terminal" evidence="4">
    <location>
        <begin position="3"/>
        <end position="247"/>
    </location>
</feature>
<accession>A0A1W1CP18</accession>
<dbReference type="Gene3D" id="3.30.420.40">
    <property type="match status" value="2"/>
</dbReference>
<keyword evidence="1" id="KW-0963">Cytoplasm</keyword>
<dbReference type="GO" id="GO:0005975">
    <property type="term" value="P:carbohydrate metabolic process"/>
    <property type="evidence" value="ECO:0007669"/>
    <property type="project" value="InterPro"/>
</dbReference>
<dbReference type="SUPFAM" id="SSF53067">
    <property type="entry name" value="Actin-like ATPase domain"/>
    <property type="match status" value="2"/>
</dbReference>
<evidence type="ECO:0000256" key="2">
    <source>
        <dbReference type="ARBA" id="ARBA00022679"/>
    </source>
</evidence>
<name>A0A1W1CP18_9ZZZZ</name>
<feature type="domain" description="Carbohydrate kinase FGGY C-terminal" evidence="5">
    <location>
        <begin position="294"/>
        <end position="456"/>
    </location>
</feature>
<gene>
    <name evidence="6" type="ORF">MNB_SV-12-536</name>
</gene>
<dbReference type="NCBIfam" id="NF008187">
    <property type="entry name" value="PRK10939.1"/>
    <property type="match status" value="1"/>
</dbReference>
<evidence type="ECO:0000313" key="6">
    <source>
        <dbReference type="EMBL" id="SFV67437.1"/>
    </source>
</evidence>
<keyword evidence="2 6" id="KW-0808">Transferase</keyword>
<dbReference type="Pfam" id="PF00370">
    <property type="entry name" value="FGGY_N"/>
    <property type="match status" value="1"/>
</dbReference>
<dbReference type="EC" id="2.7.1.-" evidence="6"/>
<dbReference type="CDD" id="cd07775">
    <property type="entry name" value="ASKHA_NBD_FGGY_AI-2K"/>
    <property type="match status" value="1"/>
</dbReference>
<sequence>MSYLMTIDAGTGSVRAVIFNELGNQLGVGQEEWEHLAEEGVENSMSFDFRINWGLVCRCIKKAVSDAKIEVEDIKAVTASSMREGIVLYDKFGHELWGVANVDARAFKEVRYLKERFVGIEEEFYKESGQTFALGALPRLLWLKNNQPEIYEKVNKISMISDWILAKLSGIIATEPSNGGTTGIFSLKDRDWASHQAEKVGLKSDIFPKVYEPSEPIGKVTMQASIHSGLSQGTLVVMGGGDVQLGSAGLGVVNRGDIGILGGSFWQQVVNIDSSVTPPSDMGIRVNPHVIAGLSQAEGITFFSGLIMRWFRDAFCDMEKLEAKKRGIDVYAILEEKAKEIPLGSYGIMPIFSDVMKYGKWYHASPSFINLSLDPNICNRASMFRSLEENACIVSAINLENISKFSGVDSDTITFAGGASKGALWSQILADVTGKSVKIPVVKEATALGGAMLAGVGTGIYSSMAEASKNLVKWEKELEPNMKNNQKYAKIKERWTKIYQAQLSLVDKNLTTAMWKAPGV</sequence>